<protein>
    <submittedName>
        <fullName evidence="1">Uncharacterized protein</fullName>
    </submittedName>
</protein>
<accession>A0AAQ3K6E3</accession>
<reference evidence="1 2" key="1">
    <citation type="submission" date="2023-10" db="EMBL/GenBank/DDBJ databases">
        <title>Chromosome-scale genome assembly provides insights into flower coloration mechanisms of Canna indica.</title>
        <authorList>
            <person name="Li C."/>
        </authorList>
    </citation>
    <scope>NUCLEOTIDE SEQUENCE [LARGE SCALE GENOMIC DNA]</scope>
    <source>
        <tissue evidence="1">Flower</tissue>
    </source>
</reference>
<dbReference type="EMBL" id="CP136892">
    <property type="protein sequence ID" value="WOL01112.1"/>
    <property type="molecule type" value="Genomic_DNA"/>
</dbReference>
<evidence type="ECO:0000313" key="2">
    <source>
        <dbReference type="Proteomes" id="UP001327560"/>
    </source>
</evidence>
<keyword evidence="2" id="KW-1185">Reference proteome</keyword>
<evidence type="ECO:0000313" key="1">
    <source>
        <dbReference type="EMBL" id="WOL01112.1"/>
    </source>
</evidence>
<sequence>MCICPVYEWFVDSFLVYTILPLRTWLLWTYGRKWGGYLWEFKINGRTRRSEQAMWGLSGSEMEEASCLRSSGRIAVAERNRARVGKWWRWKAREGQVK</sequence>
<name>A0AAQ3K6E3_9LILI</name>
<dbReference type="AlphaFoldDB" id="A0AAQ3K6E3"/>
<gene>
    <name evidence="1" type="ORF">Cni_G09825</name>
</gene>
<organism evidence="1 2">
    <name type="scientific">Canna indica</name>
    <name type="common">Indian-shot</name>
    <dbReference type="NCBI Taxonomy" id="4628"/>
    <lineage>
        <taxon>Eukaryota</taxon>
        <taxon>Viridiplantae</taxon>
        <taxon>Streptophyta</taxon>
        <taxon>Embryophyta</taxon>
        <taxon>Tracheophyta</taxon>
        <taxon>Spermatophyta</taxon>
        <taxon>Magnoliopsida</taxon>
        <taxon>Liliopsida</taxon>
        <taxon>Zingiberales</taxon>
        <taxon>Cannaceae</taxon>
        <taxon>Canna</taxon>
    </lineage>
</organism>
<proteinExistence type="predicted"/>
<dbReference type="Proteomes" id="UP001327560">
    <property type="component" value="Chromosome 3"/>
</dbReference>